<proteinExistence type="predicted"/>
<keyword evidence="3" id="KW-1185">Reference proteome</keyword>
<dbReference type="EMBL" id="LSYV01000002">
    <property type="protein sequence ID" value="KXZ56452.1"/>
    <property type="molecule type" value="Genomic_DNA"/>
</dbReference>
<dbReference type="PANTHER" id="PTHR21228:SF40">
    <property type="entry name" value="LD45607P"/>
    <property type="match status" value="1"/>
</dbReference>
<dbReference type="GO" id="GO:1901259">
    <property type="term" value="P:chloroplast rRNA processing"/>
    <property type="evidence" value="ECO:0007669"/>
    <property type="project" value="TreeGrafter"/>
</dbReference>
<feature type="compositionally biased region" description="Polar residues" evidence="1">
    <location>
        <begin position="13"/>
        <end position="26"/>
    </location>
</feature>
<name>A0A150H387_GONPE</name>
<reference evidence="3" key="1">
    <citation type="journal article" date="2016" name="Nat. Commun.">
        <title>The Gonium pectorale genome demonstrates co-option of cell cycle regulation during the evolution of multicellularity.</title>
        <authorList>
            <person name="Hanschen E.R."/>
            <person name="Marriage T.N."/>
            <person name="Ferris P.J."/>
            <person name="Hamaji T."/>
            <person name="Toyoda A."/>
            <person name="Fujiyama A."/>
            <person name="Neme R."/>
            <person name="Noguchi H."/>
            <person name="Minakuchi Y."/>
            <person name="Suzuki M."/>
            <person name="Kawai-Toyooka H."/>
            <person name="Smith D.R."/>
            <person name="Sparks H."/>
            <person name="Anderson J."/>
            <person name="Bakaric R."/>
            <person name="Luria V."/>
            <person name="Karger A."/>
            <person name="Kirschner M.W."/>
            <person name="Durand P.M."/>
            <person name="Michod R.E."/>
            <person name="Nozaki H."/>
            <person name="Olson B.J."/>
        </authorList>
    </citation>
    <scope>NUCLEOTIDE SEQUENCE [LARGE SCALE GENOMIC DNA]</scope>
    <source>
        <strain evidence="3">NIES-2863</strain>
    </source>
</reference>
<evidence type="ECO:0000313" key="2">
    <source>
        <dbReference type="EMBL" id="KXZ56452.1"/>
    </source>
</evidence>
<dbReference type="GO" id="GO:0009507">
    <property type="term" value="C:chloroplast"/>
    <property type="evidence" value="ECO:0007669"/>
    <property type="project" value="GOC"/>
</dbReference>
<feature type="region of interest" description="Disordered" evidence="1">
    <location>
        <begin position="1"/>
        <end position="98"/>
    </location>
</feature>
<dbReference type="GO" id="GO:0044528">
    <property type="term" value="P:regulation of mitochondrial mRNA stability"/>
    <property type="evidence" value="ECO:0007669"/>
    <property type="project" value="TreeGrafter"/>
</dbReference>
<dbReference type="Proteomes" id="UP000075714">
    <property type="component" value="Unassembled WGS sequence"/>
</dbReference>
<evidence type="ECO:0000256" key="1">
    <source>
        <dbReference type="SAM" id="MobiDB-lite"/>
    </source>
</evidence>
<sequence>MDPGPSAPAVHSAGSSGRTQPWSLSPQPRPTPTATPGLHGPAAPNADAGWNAPERSAEQLHVPPSPPSPSHAAAAAYPSSVRRRGAPPAPPPPSSSPAQLAAWLARINCATNWYELRAAVVTGGGGVSAGATAASADAVVAVLRRLAAVARYDMRPPEAADLGSFLERWLLQHTGALSQMGPGELATALHSLAKLPRALPPPPPAWAAAWFAAAQPFLLRAAFRPRDLSLSLWALSRLQLRLPPAALQLLLAAAEPHLGRFNSQDLSLVALALAALQPAPRGAALAPSGGAVGTLDGAASGTTVDGARLLPSASWQRAFLTRCREMLPEAGSQALSNLLHGIVRSGMAAPDWLLAELTAALYGQLADCTPQALANVLSALAARRYAPAAGWVERFWEVSAARMEPGGGGAGGGGVAAAAGGRACNAEDLGHLAAAAAALELAPPRWWTARLYGAMEARMPTAPPRQLVQMLHAAAQLCRSTAAAAVAAEAGAVTRGHQREGPHAAAGSEQTWDGGTVGREDNGLRNHVSGATEPHVARPPRSLLTAWHRAAAAALPRLNTLDAAHSLWALAALGERPPLPWLRALLVSVRPQMAAAPPAELSVLLWSLAALRFRPTWSWIADCLDASTPGLTQMAGQDFAMIASALVRLGSRPSGPWVAGLLSALRRQLHVMGLRPLAQTAWALYRLRLQPPADWLEALAAELRRRWAAASASAGPAGGGGGRQAARDAVLLLWASQ</sequence>
<dbReference type="OrthoDB" id="552017at2759"/>
<dbReference type="AlphaFoldDB" id="A0A150H387"/>
<accession>A0A150H387</accession>
<dbReference type="GO" id="GO:0035770">
    <property type="term" value="C:ribonucleoprotein granule"/>
    <property type="evidence" value="ECO:0007669"/>
    <property type="project" value="TreeGrafter"/>
</dbReference>
<evidence type="ECO:0000313" key="3">
    <source>
        <dbReference type="Proteomes" id="UP000075714"/>
    </source>
</evidence>
<gene>
    <name evidence="2" type="ORF">GPECTOR_1g404</name>
</gene>
<protein>
    <submittedName>
        <fullName evidence="2">Uncharacterized protein</fullName>
    </submittedName>
</protein>
<dbReference type="GO" id="GO:0003723">
    <property type="term" value="F:RNA binding"/>
    <property type="evidence" value="ECO:0007669"/>
    <property type="project" value="TreeGrafter"/>
</dbReference>
<comment type="caution">
    <text evidence="2">The sequence shown here is derived from an EMBL/GenBank/DDBJ whole genome shotgun (WGS) entry which is preliminary data.</text>
</comment>
<dbReference type="GO" id="GO:0005759">
    <property type="term" value="C:mitochondrial matrix"/>
    <property type="evidence" value="ECO:0007669"/>
    <property type="project" value="TreeGrafter"/>
</dbReference>
<dbReference type="InterPro" id="IPR050870">
    <property type="entry name" value="FAST_kinase"/>
</dbReference>
<dbReference type="PANTHER" id="PTHR21228">
    <property type="entry name" value="FAST LEU-RICH DOMAIN-CONTAINING"/>
    <property type="match status" value="1"/>
</dbReference>
<feature type="compositionally biased region" description="Low complexity" evidence="1">
    <location>
        <begin position="70"/>
        <end position="80"/>
    </location>
</feature>
<organism evidence="2 3">
    <name type="scientific">Gonium pectorale</name>
    <name type="common">Green alga</name>
    <dbReference type="NCBI Taxonomy" id="33097"/>
    <lineage>
        <taxon>Eukaryota</taxon>
        <taxon>Viridiplantae</taxon>
        <taxon>Chlorophyta</taxon>
        <taxon>core chlorophytes</taxon>
        <taxon>Chlorophyceae</taxon>
        <taxon>CS clade</taxon>
        <taxon>Chlamydomonadales</taxon>
        <taxon>Volvocaceae</taxon>
        <taxon>Gonium</taxon>
    </lineage>
</organism>
<feature type="region of interest" description="Disordered" evidence="1">
    <location>
        <begin position="495"/>
        <end position="536"/>
    </location>
</feature>
<dbReference type="GO" id="GO:0000963">
    <property type="term" value="P:mitochondrial RNA processing"/>
    <property type="evidence" value="ECO:0007669"/>
    <property type="project" value="TreeGrafter"/>
</dbReference>